<dbReference type="PROSITE" id="PS50110">
    <property type="entry name" value="RESPONSE_REGULATORY"/>
    <property type="match status" value="1"/>
</dbReference>
<sequence>MNCQSPYSVENGRKRILLVDDSQVNLKMARNTLMNKYDVFTVPSAEKMFLFLESNPADLILLDILMPNVSGYKAISVLKKNEKTRDIPVIFLTSKSDPGSELEGFNLGAVDYIAKPFSPPLLIKRVDAHMLVESQKRELQYLNDNLQHLVDEKTGAVLSLQNGILKTISNLVEWRDDVTGEHVERTEYSLRILTEAMRKKQVYIDELENWNLELFFQSAQLHDVGKIAIRDQILLKTSRLTPEEFEEMKKHTTFGERIIKKIQEGAKETVFLTHARIMAGSHHEKWDGSGYPRGLAGEDIPLQGRIMAVVDVYDALVSQRPYKKAFSPDEAAGIIGSEKGRHFDPRITDIFLEVYPQFRLPVQVLHFEEPAGEEKDVPA</sequence>
<evidence type="ECO:0000259" key="3">
    <source>
        <dbReference type="PROSITE" id="PS51832"/>
    </source>
</evidence>
<accession>F5YFT1</accession>
<dbReference type="GO" id="GO:0000160">
    <property type="term" value="P:phosphorelay signal transduction system"/>
    <property type="evidence" value="ECO:0007669"/>
    <property type="project" value="InterPro"/>
</dbReference>
<feature type="domain" description="Response regulatory" evidence="2">
    <location>
        <begin position="15"/>
        <end position="130"/>
    </location>
</feature>
<dbReference type="InterPro" id="IPR037522">
    <property type="entry name" value="HD_GYP_dom"/>
</dbReference>
<dbReference type="EMBL" id="CP001841">
    <property type="protein sequence ID" value="AEF81109.1"/>
    <property type="molecule type" value="Genomic_DNA"/>
</dbReference>
<dbReference type="RefSeq" id="WP_015713082.1">
    <property type="nucleotide sequence ID" value="NC_015577.1"/>
</dbReference>
<name>F5YFT1_LEAAZ</name>
<evidence type="ECO:0000256" key="1">
    <source>
        <dbReference type="PROSITE-ProRule" id="PRU00169"/>
    </source>
</evidence>
<dbReference type="SUPFAM" id="SSF52172">
    <property type="entry name" value="CheY-like"/>
    <property type="match status" value="1"/>
</dbReference>
<dbReference type="SMART" id="SM00448">
    <property type="entry name" value="REC"/>
    <property type="match status" value="1"/>
</dbReference>
<dbReference type="SUPFAM" id="SSF109604">
    <property type="entry name" value="HD-domain/PDEase-like"/>
    <property type="match status" value="1"/>
</dbReference>
<dbReference type="InterPro" id="IPR011006">
    <property type="entry name" value="CheY-like_superfamily"/>
</dbReference>
<dbReference type="SMART" id="SM00471">
    <property type="entry name" value="HDc"/>
    <property type="match status" value="1"/>
</dbReference>
<dbReference type="InParanoid" id="F5YFT1"/>
<proteinExistence type="predicted"/>
<feature type="modified residue" description="4-aspartylphosphate" evidence="1">
    <location>
        <position position="63"/>
    </location>
</feature>
<protein>
    <submittedName>
        <fullName evidence="4">Response regulator</fullName>
    </submittedName>
</protein>
<dbReference type="PANTHER" id="PTHR45228">
    <property type="entry name" value="CYCLIC DI-GMP PHOSPHODIESTERASE TM_0186-RELATED"/>
    <property type="match status" value="1"/>
</dbReference>
<dbReference type="PANTHER" id="PTHR45228:SF5">
    <property type="entry name" value="CYCLIC DI-GMP PHOSPHODIESTERASE VC_1348-RELATED"/>
    <property type="match status" value="1"/>
</dbReference>
<reference evidence="4 5" key="2">
    <citation type="journal article" date="2011" name="ISME J.">
        <title>RNA-seq reveals cooperative metabolic interactions between two termite-gut spirochete species in co-culture.</title>
        <authorList>
            <person name="Rosenthal A.Z."/>
            <person name="Matson E.G."/>
            <person name="Eldar A."/>
            <person name="Leadbetter J.R."/>
        </authorList>
    </citation>
    <scope>NUCLEOTIDE SEQUENCE [LARGE SCALE GENOMIC DNA]</scope>
    <source>
        <strain evidence="5">ATCC BAA-888 / DSM 13862 / ZAS-9</strain>
    </source>
</reference>
<evidence type="ECO:0000259" key="2">
    <source>
        <dbReference type="PROSITE" id="PS50110"/>
    </source>
</evidence>
<dbReference type="Gene3D" id="1.10.3210.10">
    <property type="entry name" value="Hypothetical protein af1432"/>
    <property type="match status" value="1"/>
</dbReference>
<dbReference type="KEGG" id="taz:TREAZ_2436"/>
<dbReference type="InterPro" id="IPR003607">
    <property type="entry name" value="HD/PDEase_dom"/>
</dbReference>
<dbReference type="CDD" id="cd00077">
    <property type="entry name" value="HDc"/>
    <property type="match status" value="1"/>
</dbReference>
<evidence type="ECO:0000313" key="4">
    <source>
        <dbReference type="EMBL" id="AEF81109.1"/>
    </source>
</evidence>
<dbReference type="eggNOG" id="COG3437">
    <property type="taxonomic scope" value="Bacteria"/>
</dbReference>
<dbReference type="Pfam" id="PF13487">
    <property type="entry name" value="HD_5"/>
    <property type="match status" value="1"/>
</dbReference>
<organism evidence="4 5">
    <name type="scientific">Leadbettera azotonutricia (strain ATCC BAA-888 / DSM 13862 / ZAS-9)</name>
    <name type="common">Treponema azotonutricium</name>
    <dbReference type="NCBI Taxonomy" id="545695"/>
    <lineage>
        <taxon>Bacteria</taxon>
        <taxon>Pseudomonadati</taxon>
        <taxon>Spirochaetota</taxon>
        <taxon>Spirochaetia</taxon>
        <taxon>Spirochaetales</taxon>
        <taxon>Breznakiellaceae</taxon>
        <taxon>Leadbettera</taxon>
    </lineage>
</organism>
<dbReference type="InterPro" id="IPR001789">
    <property type="entry name" value="Sig_transdc_resp-reg_receiver"/>
</dbReference>
<dbReference type="STRING" id="545695.TREAZ_2436"/>
<keyword evidence="5" id="KW-1185">Reference proteome</keyword>
<dbReference type="HOGENOM" id="CLU_000445_92_10_12"/>
<feature type="domain" description="HD-GYP" evidence="3">
    <location>
        <begin position="157"/>
        <end position="367"/>
    </location>
</feature>
<keyword evidence="1" id="KW-0597">Phosphoprotein</keyword>
<gene>
    <name evidence="4" type="ordered locus">TREAZ_2436</name>
</gene>
<dbReference type="Pfam" id="PF00072">
    <property type="entry name" value="Response_reg"/>
    <property type="match status" value="1"/>
</dbReference>
<dbReference type="InterPro" id="IPR052020">
    <property type="entry name" value="Cyclic_di-GMP/3'3'-cGAMP_PDE"/>
</dbReference>
<dbReference type="Proteomes" id="UP000009222">
    <property type="component" value="Chromosome"/>
</dbReference>
<reference evidence="5" key="1">
    <citation type="submission" date="2009-12" db="EMBL/GenBank/DDBJ databases">
        <title>Complete sequence of Treponema azotonutricium strain ZAS-9.</title>
        <authorList>
            <person name="Tetu S.G."/>
            <person name="Matson E."/>
            <person name="Ren Q."/>
            <person name="Seshadri R."/>
            <person name="Elbourne L."/>
            <person name="Hassan K.A."/>
            <person name="Durkin A."/>
            <person name="Radune D."/>
            <person name="Mohamoud Y."/>
            <person name="Shay R."/>
            <person name="Jin S."/>
            <person name="Zhang X."/>
            <person name="Lucey K."/>
            <person name="Ballor N.R."/>
            <person name="Ottesen E."/>
            <person name="Rosenthal R."/>
            <person name="Allen A."/>
            <person name="Leadbetter J.R."/>
            <person name="Paulsen I.T."/>
        </authorList>
    </citation>
    <scope>NUCLEOTIDE SEQUENCE [LARGE SCALE GENOMIC DNA]</scope>
    <source>
        <strain evidence="5">ATCC BAA-888 / DSM 13862 / ZAS-9</strain>
    </source>
</reference>
<dbReference type="AlphaFoldDB" id="F5YFT1"/>
<dbReference type="PROSITE" id="PS51832">
    <property type="entry name" value="HD_GYP"/>
    <property type="match status" value="1"/>
</dbReference>
<evidence type="ECO:0000313" key="5">
    <source>
        <dbReference type="Proteomes" id="UP000009222"/>
    </source>
</evidence>
<dbReference type="Gene3D" id="3.40.50.2300">
    <property type="match status" value="1"/>
</dbReference>